<feature type="transmembrane region" description="Helical" evidence="2">
    <location>
        <begin position="71"/>
        <end position="94"/>
    </location>
</feature>
<feature type="compositionally biased region" description="Polar residues" evidence="1">
    <location>
        <begin position="1"/>
        <end position="18"/>
    </location>
</feature>
<keyword evidence="4" id="KW-1185">Reference proteome</keyword>
<evidence type="ECO:0008006" key="5">
    <source>
        <dbReference type="Google" id="ProtNLM"/>
    </source>
</evidence>
<feature type="region of interest" description="Disordered" evidence="1">
    <location>
        <begin position="1"/>
        <end position="29"/>
    </location>
</feature>
<keyword evidence="2" id="KW-0472">Membrane</keyword>
<accession>A0ABP9EIT2</accession>
<keyword evidence="2" id="KW-1133">Transmembrane helix</keyword>
<feature type="transmembrane region" description="Helical" evidence="2">
    <location>
        <begin position="175"/>
        <end position="195"/>
    </location>
</feature>
<evidence type="ECO:0000256" key="2">
    <source>
        <dbReference type="SAM" id="Phobius"/>
    </source>
</evidence>
<evidence type="ECO:0000313" key="4">
    <source>
        <dbReference type="Proteomes" id="UP001500457"/>
    </source>
</evidence>
<proteinExistence type="predicted"/>
<gene>
    <name evidence="3" type="ORF">GCM10023203_33990</name>
</gene>
<dbReference type="Proteomes" id="UP001500457">
    <property type="component" value="Unassembled WGS sequence"/>
</dbReference>
<protein>
    <recommendedName>
        <fullName evidence="5">Permease</fullName>
    </recommendedName>
</protein>
<feature type="transmembrane region" description="Helical" evidence="2">
    <location>
        <begin position="39"/>
        <end position="65"/>
    </location>
</feature>
<sequence>MTTFDQRSGGTAAPSQDRTAVAEQPTPRFEERTTRWGPVWVGAVVALPVYVVLQMLFIALGWIAFGVDGAGAGVAASIASALLAIIALFVGGLAGGTASSWRGGSPSAALQGAMTWALSAVGLLLLGLLGGGALAGSLGGLAQLVVATGPQQFAGNPAVVAQAIQAVQNAAGWSALWLGLAFAAAVIGTGTGASLTKGPRPASGGHGH</sequence>
<organism evidence="3 4">
    <name type="scientific">Actinomycetospora straminea</name>
    <dbReference type="NCBI Taxonomy" id="663607"/>
    <lineage>
        <taxon>Bacteria</taxon>
        <taxon>Bacillati</taxon>
        <taxon>Actinomycetota</taxon>
        <taxon>Actinomycetes</taxon>
        <taxon>Pseudonocardiales</taxon>
        <taxon>Pseudonocardiaceae</taxon>
        <taxon>Actinomycetospora</taxon>
    </lineage>
</organism>
<keyword evidence="2" id="KW-0812">Transmembrane</keyword>
<dbReference type="RefSeq" id="WP_274231710.1">
    <property type="nucleotide sequence ID" value="NZ_BAABHQ010000009.1"/>
</dbReference>
<name>A0ABP9EIT2_9PSEU</name>
<evidence type="ECO:0000313" key="3">
    <source>
        <dbReference type="EMBL" id="GAA4880256.1"/>
    </source>
</evidence>
<dbReference type="EMBL" id="BAABHQ010000009">
    <property type="protein sequence ID" value="GAA4880256.1"/>
    <property type="molecule type" value="Genomic_DNA"/>
</dbReference>
<comment type="caution">
    <text evidence="3">The sequence shown here is derived from an EMBL/GenBank/DDBJ whole genome shotgun (WGS) entry which is preliminary data.</text>
</comment>
<evidence type="ECO:0000256" key="1">
    <source>
        <dbReference type="SAM" id="MobiDB-lite"/>
    </source>
</evidence>
<feature type="transmembrane region" description="Helical" evidence="2">
    <location>
        <begin position="115"/>
        <end position="135"/>
    </location>
</feature>
<reference evidence="4" key="1">
    <citation type="journal article" date="2019" name="Int. J. Syst. Evol. Microbiol.">
        <title>The Global Catalogue of Microorganisms (GCM) 10K type strain sequencing project: providing services to taxonomists for standard genome sequencing and annotation.</title>
        <authorList>
            <consortium name="The Broad Institute Genomics Platform"/>
            <consortium name="The Broad Institute Genome Sequencing Center for Infectious Disease"/>
            <person name="Wu L."/>
            <person name="Ma J."/>
        </authorList>
    </citation>
    <scope>NUCLEOTIDE SEQUENCE [LARGE SCALE GENOMIC DNA]</scope>
    <source>
        <strain evidence="4">JCM 17983</strain>
    </source>
</reference>